<dbReference type="AlphaFoldDB" id="A0A975BZD0"/>
<gene>
    <name evidence="2" type="ORF">IFJ75_13990</name>
</gene>
<proteinExistence type="predicted"/>
<name>A0A975BZD0_9CAUL</name>
<dbReference type="Proteomes" id="UP000663918">
    <property type="component" value="Chromosome"/>
</dbReference>
<accession>A0A975BZD0</accession>
<sequence>MRRLSIAAGLFAMVAAVAAPALAQDYDADTTYGNLELQAGFTPDPALVTLQAGGTIDASTRFNTCQGFIAQSPDVRLVWSGSSKGGSPIKISVVSNADTTLVVNAPDGSWHCDDDSGEDSNPSLTLTPQNGRYEIWVGTYSSGETKNSVLSVSEVTSF</sequence>
<reference evidence="2" key="1">
    <citation type="submission" date="2020-09" db="EMBL/GenBank/DDBJ databases">
        <title>Brevundimonas sp. LVF2 isolated from a puddle in Goettingen, Germany.</title>
        <authorList>
            <person name="Friedrich I."/>
            <person name="Klassen A."/>
            <person name="Hannes N."/>
            <person name="Schneider D."/>
            <person name="Hertel R."/>
            <person name="Daniel R."/>
        </authorList>
    </citation>
    <scope>NUCLEOTIDE SEQUENCE</scope>
    <source>
        <strain evidence="2">LVF2</strain>
    </source>
</reference>
<organism evidence="2 3">
    <name type="scientific">Brevundimonas goettingensis</name>
    <dbReference type="NCBI Taxonomy" id="2774190"/>
    <lineage>
        <taxon>Bacteria</taxon>
        <taxon>Pseudomonadati</taxon>
        <taxon>Pseudomonadota</taxon>
        <taxon>Alphaproteobacteria</taxon>
        <taxon>Caulobacterales</taxon>
        <taxon>Caulobacteraceae</taxon>
        <taxon>Brevundimonas</taxon>
    </lineage>
</organism>
<dbReference type="EMBL" id="CP062222">
    <property type="protein sequence ID" value="QTC90380.1"/>
    <property type="molecule type" value="Genomic_DNA"/>
</dbReference>
<feature type="signal peptide" evidence="1">
    <location>
        <begin position="1"/>
        <end position="23"/>
    </location>
</feature>
<keyword evidence="3" id="KW-1185">Reference proteome</keyword>
<dbReference type="KEGG" id="bgoe:IFJ75_13990"/>
<feature type="chain" id="PRO_5036995200" evidence="1">
    <location>
        <begin position="24"/>
        <end position="158"/>
    </location>
</feature>
<protein>
    <submittedName>
        <fullName evidence="2">Peptidase S1</fullName>
    </submittedName>
</protein>
<keyword evidence="1" id="KW-0732">Signal</keyword>
<evidence type="ECO:0000256" key="1">
    <source>
        <dbReference type="SAM" id="SignalP"/>
    </source>
</evidence>
<evidence type="ECO:0000313" key="3">
    <source>
        <dbReference type="Proteomes" id="UP000663918"/>
    </source>
</evidence>
<dbReference type="RefSeq" id="WP_207868797.1">
    <property type="nucleotide sequence ID" value="NZ_CP062222.1"/>
</dbReference>
<evidence type="ECO:0000313" key="2">
    <source>
        <dbReference type="EMBL" id="QTC90380.1"/>
    </source>
</evidence>